<dbReference type="EMBL" id="SNRY01000731">
    <property type="protein sequence ID" value="KAA6337090.1"/>
    <property type="molecule type" value="Genomic_DNA"/>
</dbReference>
<dbReference type="InterPro" id="IPR010870">
    <property type="entry name" value="Porin_O/P"/>
</dbReference>
<organism evidence="1">
    <name type="scientific">termite gut metagenome</name>
    <dbReference type="NCBI Taxonomy" id="433724"/>
    <lineage>
        <taxon>unclassified sequences</taxon>
        <taxon>metagenomes</taxon>
        <taxon>organismal metagenomes</taxon>
    </lineage>
</organism>
<gene>
    <name evidence="1" type="ORF">EZS27_014802</name>
</gene>
<dbReference type="Pfam" id="PF07396">
    <property type="entry name" value="Porin_O_P"/>
    <property type="match status" value="2"/>
</dbReference>
<dbReference type="Gene3D" id="2.40.160.10">
    <property type="entry name" value="Porin"/>
    <property type="match status" value="1"/>
</dbReference>
<evidence type="ECO:0008006" key="2">
    <source>
        <dbReference type="Google" id="ProtNLM"/>
    </source>
</evidence>
<sequence>MKKSTWLLLALAGWSGVFAQENKAQKMKTAFQSEAFQLTGYGQVIYKVDEQTNSIDIARAFLTAKGKLGAENRFGYLLSYDFAGSKLHELYGEWTPLKGLNARFGQFKIPFTLENPISSSRMETINGARSVSAMSGGTGDVNADEKGSKSGRDAGFQLSGFLFPRPNFPLLEYAVGLFNGAGMNTQDVDNRKDFIASLYLQPVKSLRLGTSVYAGRLNNDIRNRMAFSAEYQGKRWYSRAEYIAAKDGNSQRNGHYGLLVWKITPDKWEALGKYEYYTPEKSITNNNINDYTLGVNYYFAYLCRLQLNYIYSEDRLHGNNKAVMAQMQLFF</sequence>
<evidence type="ECO:0000313" key="1">
    <source>
        <dbReference type="EMBL" id="KAA6337090.1"/>
    </source>
</evidence>
<accession>A0A5J4RVC5</accession>
<protein>
    <recommendedName>
        <fullName evidence="2">Phosphate-selective porin O and P</fullName>
    </recommendedName>
</protein>
<proteinExistence type="predicted"/>
<dbReference type="SUPFAM" id="SSF56935">
    <property type="entry name" value="Porins"/>
    <property type="match status" value="1"/>
</dbReference>
<comment type="caution">
    <text evidence="1">The sequence shown here is derived from an EMBL/GenBank/DDBJ whole genome shotgun (WGS) entry which is preliminary data.</text>
</comment>
<name>A0A5J4RVC5_9ZZZZ</name>
<reference evidence="1" key="1">
    <citation type="submission" date="2019-03" db="EMBL/GenBank/DDBJ databases">
        <title>Single cell metagenomics reveals metabolic interactions within the superorganism composed of flagellate Streblomastix strix and complex community of Bacteroidetes bacteria on its surface.</title>
        <authorList>
            <person name="Treitli S.C."/>
            <person name="Kolisko M."/>
            <person name="Husnik F."/>
            <person name="Keeling P."/>
            <person name="Hampl V."/>
        </authorList>
    </citation>
    <scope>NUCLEOTIDE SEQUENCE</scope>
    <source>
        <strain evidence="1">STM</strain>
    </source>
</reference>
<dbReference type="InterPro" id="IPR023614">
    <property type="entry name" value="Porin_dom_sf"/>
</dbReference>
<dbReference type="AlphaFoldDB" id="A0A5J4RVC5"/>